<dbReference type="GO" id="GO:0008811">
    <property type="term" value="F:chloramphenicol O-acetyltransferase activity"/>
    <property type="evidence" value="ECO:0007669"/>
    <property type="project" value="InterPro"/>
</dbReference>
<name>A0A0A7ELT5_9GAMM</name>
<protein>
    <recommendedName>
        <fullName evidence="3">Chloramphenicol acetyltransferase</fullName>
    </recommendedName>
</protein>
<organism evidence="1 2">
    <name type="scientific">Pseudoalteromonas piratica</name>
    <dbReference type="NCBI Taxonomy" id="1348114"/>
    <lineage>
        <taxon>Bacteria</taxon>
        <taxon>Pseudomonadati</taxon>
        <taxon>Pseudomonadota</taxon>
        <taxon>Gammaproteobacteria</taxon>
        <taxon>Alteromonadales</taxon>
        <taxon>Pseudoalteromonadaceae</taxon>
        <taxon>Pseudoalteromonas</taxon>
    </lineage>
</organism>
<dbReference type="SMART" id="SM01059">
    <property type="entry name" value="CAT"/>
    <property type="match status" value="1"/>
</dbReference>
<dbReference type="PANTHER" id="PTHR38474">
    <property type="entry name" value="SLR0299 PROTEIN"/>
    <property type="match status" value="1"/>
</dbReference>
<dbReference type="RefSeq" id="WP_040136716.1">
    <property type="nucleotide sequence ID" value="NZ_CP009889.1"/>
</dbReference>
<dbReference type="Proteomes" id="UP000030341">
    <property type="component" value="Chromosome 2"/>
</dbReference>
<accession>A0A0A7ELT5</accession>
<evidence type="ECO:0000313" key="2">
    <source>
        <dbReference type="Proteomes" id="UP000030341"/>
    </source>
</evidence>
<evidence type="ECO:0000313" key="1">
    <source>
        <dbReference type="EMBL" id="AIY67589.1"/>
    </source>
</evidence>
<dbReference type="STRING" id="1348114.OM33_21590"/>
<sequence length="232" mass="26939">MQLNTLLDTYQGQLLDEQDLSFYERWAMDYFHDDQLVSDPYLSITLDLPLAKARETYQRYYQSAEGASFQGFLIWCLAKALKSEWIFSTRNINGKWYRFDNLPIFCPIAVGGDLRFKDVILENVTSLSWSEFARYYRQSVDCNDAKLEVLSQEVWALCPFIGNLPNMAFSSFQIHRNKLKTGRPLFYFGQRKIINGEPFVPLSISFDHANSDPFVLDKLLARFKTLATSVSE</sequence>
<keyword evidence="2" id="KW-1185">Reference proteome</keyword>
<dbReference type="PANTHER" id="PTHR38474:SF1">
    <property type="entry name" value="SLR0299 PROTEIN"/>
    <property type="match status" value="1"/>
</dbReference>
<dbReference type="OrthoDB" id="583161at2"/>
<reference evidence="1 2" key="1">
    <citation type="submission" date="2014-11" db="EMBL/GenBank/DDBJ databases">
        <title>Complete Genome Sequence of Pseudoalteromonas sp. Strain OCN003 Isolated from Kaneohe Bay, Oahu, Hawaii.</title>
        <authorList>
            <person name="Beurmann S."/>
            <person name="Videau P."/>
            <person name="Ushijima B."/>
            <person name="Smith A.M."/>
            <person name="Aeby G.S."/>
            <person name="Callahan S.M."/>
            <person name="Belcaid M."/>
        </authorList>
    </citation>
    <scope>NUCLEOTIDE SEQUENCE [LARGE SCALE GENOMIC DNA]</scope>
    <source>
        <strain evidence="1 2">OCN003</strain>
    </source>
</reference>
<dbReference type="InterPro" id="IPR023213">
    <property type="entry name" value="CAT-like_dom_sf"/>
</dbReference>
<dbReference type="InterPro" id="IPR001707">
    <property type="entry name" value="Cmp_AcTrfase"/>
</dbReference>
<dbReference type="Gene3D" id="3.30.559.10">
    <property type="entry name" value="Chloramphenicol acetyltransferase-like domain"/>
    <property type="match status" value="1"/>
</dbReference>
<dbReference type="KEGG" id="pseo:OM33_21590"/>
<dbReference type="AlphaFoldDB" id="A0A0A7ELT5"/>
<dbReference type="SUPFAM" id="SSF52777">
    <property type="entry name" value="CoA-dependent acyltransferases"/>
    <property type="match status" value="1"/>
</dbReference>
<evidence type="ECO:0008006" key="3">
    <source>
        <dbReference type="Google" id="ProtNLM"/>
    </source>
</evidence>
<dbReference type="HOGENOM" id="CLU_1174354_0_0_6"/>
<dbReference type="EMBL" id="CP009889">
    <property type="protein sequence ID" value="AIY67589.1"/>
    <property type="molecule type" value="Genomic_DNA"/>
</dbReference>
<proteinExistence type="predicted"/>
<gene>
    <name evidence="1" type="ORF">OM33_21590</name>
</gene>
<dbReference type="eggNOG" id="COG4845">
    <property type="taxonomic scope" value="Bacteria"/>
</dbReference>